<evidence type="ECO:0000256" key="2">
    <source>
        <dbReference type="SAM" id="SignalP"/>
    </source>
</evidence>
<dbReference type="Proteomes" id="UP000789524">
    <property type="component" value="Unassembled WGS sequence"/>
</dbReference>
<keyword evidence="4" id="KW-1185">Reference proteome</keyword>
<feature type="signal peptide" evidence="2">
    <location>
        <begin position="1"/>
        <end position="16"/>
    </location>
</feature>
<feature type="region of interest" description="Disordered" evidence="1">
    <location>
        <begin position="132"/>
        <end position="157"/>
    </location>
</feature>
<evidence type="ECO:0000313" key="3">
    <source>
        <dbReference type="EMBL" id="CAG9574756.1"/>
    </source>
</evidence>
<organism evidence="3 4">
    <name type="scientific">Danaus chrysippus</name>
    <name type="common">African queen</name>
    <dbReference type="NCBI Taxonomy" id="151541"/>
    <lineage>
        <taxon>Eukaryota</taxon>
        <taxon>Metazoa</taxon>
        <taxon>Ecdysozoa</taxon>
        <taxon>Arthropoda</taxon>
        <taxon>Hexapoda</taxon>
        <taxon>Insecta</taxon>
        <taxon>Pterygota</taxon>
        <taxon>Neoptera</taxon>
        <taxon>Endopterygota</taxon>
        <taxon>Lepidoptera</taxon>
        <taxon>Glossata</taxon>
        <taxon>Ditrysia</taxon>
        <taxon>Papilionoidea</taxon>
        <taxon>Nymphalidae</taxon>
        <taxon>Danainae</taxon>
        <taxon>Danaini</taxon>
        <taxon>Danaina</taxon>
        <taxon>Danaus</taxon>
        <taxon>Anosia</taxon>
    </lineage>
</organism>
<feature type="chain" id="PRO_5035278220" evidence="2">
    <location>
        <begin position="17"/>
        <end position="157"/>
    </location>
</feature>
<protein>
    <submittedName>
        <fullName evidence="3">(African queen) hypothetical protein</fullName>
    </submittedName>
</protein>
<keyword evidence="2" id="KW-0732">Signal</keyword>
<dbReference type="AlphaFoldDB" id="A0A8J2W0Y6"/>
<reference evidence="3" key="1">
    <citation type="submission" date="2021-09" db="EMBL/GenBank/DDBJ databases">
        <authorList>
            <person name="Martin H S."/>
        </authorList>
    </citation>
    <scope>NUCLEOTIDE SEQUENCE</scope>
</reference>
<evidence type="ECO:0000256" key="1">
    <source>
        <dbReference type="SAM" id="MobiDB-lite"/>
    </source>
</evidence>
<sequence>MRPAASLLTILRLRLAAPSSPPFPHPRHDQPSSPLPLFTREDLALPPEELPSDSLLSGLFRNGLKLAVVPPAKNAERVSSASISEPLVVCTLVVTVVCSSWSELTTVVVLSKSLANRCPLSLPCPVPTAPTLRGSLEERPPGPAATLPPGPWSVRDW</sequence>
<gene>
    <name evidence="3" type="ORF">DCHRY22_LOCUS10958</name>
</gene>
<comment type="caution">
    <text evidence="3">The sequence shown here is derived from an EMBL/GenBank/DDBJ whole genome shotgun (WGS) entry which is preliminary data.</text>
</comment>
<accession>A0A8J2W0Y6</accession>
<feature type="compositionally biased region" description="Pro residues" evidence="1">
    <location>
        <begin position="141"/>
        <end position="151"/>
    </location>
</feature>
<name>A0A8J2W0Y6_9NEOP</name>
<dbReference type="EMBL" id="CAKASE010000073">
    <property type="protein sequence ID" value="CAG9574756.1"/>
    <property type="molecule type" value="Genomic_DNA"/>
</dbReference>
<evidence type="ECO:0000313" key="4">
    <source>
        <dbReference type="Proteomes" id="UP000789524"/>
    </source>
</evidence>
<proteinExistence type="predicted"/>